<protein>
    <recommendedName>
        <fullName evidence="5">Pentatricopeptide repeat-containing protein</fullName>
    </recommendedName>
</protein>
<feature type="repeat" description="PPR" evidence="2">
    <location>
        <begin position="9"/>
        <end position="43"/>
    </location>
</feature>
<keyword evidence="4" id="KW-1185">Reference proteome</keyword>
<evidence type="ECO:0008006" key="5">
    <source>
        <dbReference type="Google" id="ProtNLM"/>
    </source>
</evidence>
<evidence type="ECO:0000256" key="2">
    <source>
        <dbReference type="PROSITE-ProRule" id="PRU00708"/>
    </source>
</evidence>
<dbReference type="AlphaFoldDB" id="A0A836CEM6"/>
<dbReference type="Gene3D" id="1.25.40.10">
    <property type="entry name" value="Tetratricopeptide repeat domain"/>
    <property type="match status" value="3"/>
</dbReference>
<evidence type="ECO:0000256" key="1">
    <source>
        <dbReference type="ARBA" id="ARBA00022737"/>
    </source>
</evidence>
<organism evidence="3 4">
    <name type="scientific">Tribonema minus</name>
    <dbReference type="NCBI Taxonomy" id="303371"/>
    <lineage>
        <taxon>Eukaryota</taxon>
        <taxon>Sar</taxon>
        <taxon>Stramenopiles</taxon>
        <taxon>Ochrophyta</taxon>
        <taxon>PX clade</taxon>
        <taxon>Xanthophyceae</taxon>
        <taxon>Tribonematales</taxon>
        <taxon>Tribonemataceae</taxon>
        <taxon>Tribonema</taxon>
    </lineage>
</organism>
<comment type="caution">
    <text evidence="3">The sequence shown here is derived from an EMBL/GenBank/DDBJ whole genome shotgun (WGS) entry which is preliminary data.</text>
</comment>
<feature type="repeat" description="PPR" evidence="2">
    <location>
        <begin position="549"/>
        <end position="583"/>
    </location>
</feature>
<evidence type="ECO:0000313" key="4">
    <source>
        <dbReference type="Proteomes" id="UP000664859"/>
    </source>
</evidence>
<sequence>MAEAGVAADKHTFGAALNACCHSRDWQRALELFADMEAHHPDLVSVHLWNRLLSVLVFTNQPQAAAAKAAAMAERGVPYDAVTYSYLLGASALLADSTKIDMLMSDMREAGVEVTLQCHEEIIRGYAAGGHAQLAEEALQAAVASGYARPFLAMPLMKRCKSTQDVAGARRWLERLPSLGLATTPGMWLVAVQTAHEAGDADAADALWRDAWAAGVVSPYKAMRTVQTATGRFLIVERDTPSPLQQPHKSALDLTRCSIAVAHVALREAARELRQMPSPAIRYIFTGAVSPRQEAVAEAAITIMRDTALKQFWIIDGLTRLVAGYWPYWQRALELFADMEAHHPDLVSVHMWNRLLSVLVITNQPQAAAAKAAAMAERGVPYDAVTYSLLLGAHALLADHTKIDMLMSEMREAGVEVTLQCHQEIIRGYAIGGHVQLAEEALQAAVTSGHAQSFLAMPLIKGCRRAQDVAGARRWLERLPSLGLATTPRMLLVAMETAHEAGDADAVPSLLSLSLGIGRKSTFSISGIHAMQHADQVLRAMAEAGVAADKHTFGAALNACCHSRDWQRALELFADMEAHHPDLVSAAAAKAAAMAERGVPYDAVTYSYLLGASALLADSTKIDMLMSDMREAGVEVTLQCHEEIIRGYAAGGHAQLAEEALQAAVTSGYARPFLATPLMKRCKSTQDVAGARRWLERLPSLGLATTPGMWLVAVQTAHEAGDADAADALRRDARAAGSDTPSPLQQPHNSTLDLTRCTTAVAHVALREAARELRQMPSPAIRYIFTGAFSRKQGEIAEAAVEIMRDTGAQVSKAAGKGLWKATLLAQS</sequence>
<accession>A0A836CEM6</accession>
<dbReference type="PANTHER" id="PTHR47447:SF17">
    <property type="entry name" value="OS12G0638900 PROTEIN"/>
    <property type="match status" value="1"/>
</dbReference>
<dbReference type="NCBIfam" id="TIGR00756">
    <property type="entry name" value="PPR"/>
    <property type="match status" value="2"/>
</dbReference>
<name>A0A836CEM6_9STRA</name>
<dbReference type="EMBL" id="JAFCMP010000246">
    <property type="protein sequence ID" value="KAG5182363.1"/>
    <property type="molecule type" value="Genomic_DNA"/>
</dbReference>
<evidence type="ECO:0000313" key="3">
    <source>
        <dbReference type="EMBL" id="KAG5182363.1"/>
    </source>
</evidence>
<dbReference type="PROSITE" id="PS51375">
    <property type="entry name" value="PPR"/>
    <property type="match status" value="2"/>
</dbReference>
<dbReference type="OrthoDB" id="69593at2759"/>
<reference evidence="3" key="1">
    <citation type="submission" date="2021-02" db="EMBL/GenBank/DDBJ databases">
        <title>First Annotated Genome of the Yellow-green Alga Tribonema minus.</title>
        <authorList>
            <person name="Mahan K.M."/>
        </authorList>
    </citation>
    <scope>NUCLEOTIDE SEQUENCE</scope>
    <source>
        <strain evidence="3">UTEX B ZZ1240</strain>
    </source>
</reference>
<dbReference type="PANTHER" id="PTHR47447">
    <property type="entry name" value="OS03G0856100 PROTEIN"/>
    <property type="match status" value="1"/>
</dbReference>
<keyword evidence="1" id="KW-0677">Repeat</keyword>
<dbReference type="Proteomes" id="UP000664859">
    <property type="component" value="Unassembled WGS sequence"/>
</dbReference>
<gene>
    <name evidence="3" type="ORF">JKP88DRAFT_278029</name>
</gene>
<dbReference type="Pfam" id="PF01535">
    <property type="entry name" value="PPR"/>
    <property type="match status" value="2"/>
</dbReference>
<proteinExistence type="predicted"/>
<dbReference type="InterPro" id="IPR011990">
    <property type="entry name" value="TPR-like_helical_dom_sf"/>
</dbReference>
<dbReference type="InterPro" id="IPR002885">
    <property type="entry name" value="PPR_rpt"/>
</dbReference>